<organism evidence="3 4">
    <name type="scientific">Rhodopirellula baltica SH28</name>
    <dbReference type="NCBI Taxonomy" id="993517"/>
    <lineage>
        <taxon>Bacteria</taxon>
        <taxon>Pseudomonadati</taxon>
        <taxon>Planctomycetota</taxon>
        <taxon>Planctomycetia</taxon>
        <taxon>Pirellulales</taxon>
        <taxon>Pirellulaceae</taxon>
        <taxon>Rhodopirellula</taxon>
    </lineage>
</organism>
<dbReference type="Pfam" id="PF07396">
    <property type="entry name" value="Porin_O_P"/>
    <property type="match status" value="1"/>
</dbReference>
<comment type="caution">
    <text evidence="3">The sequence shown here is derived from an EMBL/GenBank/DDBJ whole genome shotgun (WGS) entry which is preliminary data.</text>
</comment>
<name>K5D976_RHOBT</name>
<dbReference type="Gene3D" id="2.40.160.10">
    <property type="entry name" value="Porin"/>
    <property type="match status" value="1"/>
</dbReference>
<proteinExistence type="predicted"/>
<dbReference type="EMBL" id="AMCW01000032">
    <property type="protein sequence ID" value="EKK03282.1"/>
    <property type="molecule type" value="Genomic_DNA"/>
</dbReference>
<dbReference type="SUPFAM" id="SSF56935">
    <property type="entry name" value="Porins"/>
    <property type="match status" value="1"/>
</dbReference>
<gene>
    <name evidence="3" type="ORF">RBSH_01340</name>
</gene>
<dbReference type="InterPro" id="IPR023614">
    <property type="entry name" value="Porin_dom_sf"/>
</dbReference>
<protein>
    <submittedName>
        <fullName evidence="3">Phosphate-selective porin O and P</fullName>
    </submittedName>
</protein>
<dbReference type="AlphaFoldDB" id="K5D976"/>
<sequence>MEFSSMRRGGSVARRTLAALVCLVASGGTVATADEWWNPADQAGSDSVLVSPESTPSQGSFDGMLSDQYSAAPVRPIAQDQDGLSPGPDAGVVDPDLEESEELDDDTFEDKLNAFAERLDSLDEGFEGLEEALDEVDGKASNKSLVVSGSSKSTMKISGRVHVDAWGFDTDDDPAMNQLSAGPEDELNRLGFRRLRFGVAGKVKDNMVYKIEMEFANGNDSEFRDAYLGWSDLPFLQKVLVGNQKRPYGLDHLNSSRYNVFIERPYVIEAFNEDARRLGVQSYGVSDDEAWNWRYGVFNQDNVQGTGNYTGDHLQLQVAGRLANTIWYDETSNGRGYAHWAISGTHADVSTEDNAESRFRTRPEARTSGTRWLDTGQIDGTDYYNLLGLEGVVNLGSLQIVGEYQSNWIERDGFEDLRLDGGYVYASYFLTGEHMPWERDSGTLGRPVPLENFWLVDRCNGCRSAGWGAWQLAARYSVADFSDGADPEFYGGEGQAFTAAMNWYWNANARMQFNYITGEIENSTVGDRAGAPVAGNYNIYGARFMIDF</sequence>
<dbReference type="PATRIC" id="fig|993517.3.peg.1461"/>
<reference evidence="3 4" key="1">
    <citation type="journal article" date="2013" name="Mar. Genomics">
        <title>Expression of sulfatases in Rhodopirellula baltica and the diversity of sulfatases in the genus Rhodopirellula.</title>
        <authorList>
            <person name="Wegner C.E."/>
            <person name="Richter-Heitmann T."/>
            <person name="Klindworth A."/>
            <person name="Klockow C."/>
            <person name="Richter M."/>
            <person name="Achstetter T."/>
            <person name="Glockner F.O."/>
            <person name="Harder J."/>
        </authorList>
    </citation>
    <scope>NUCLEOTIDE SEQUENCE [LARGE SCALE GENOMIC DNA]</scope>
    <source>
        <strain evidence="3 4">SH28</strain>
    </source>
</reference>
<dbReference type="RefSeq" id="WP_007331258.1">
    <property type="nucleotide sequence ID" value="NZ_AMCW01000032.1"/>
</dbReference>
<feature type="compositionally biased region" description="Acidic residues" evidence="1">
    <location>
        <begin position="95"/>
        <end position="104"/>
    </location>
</feature>
<feature type="region of interest" description="Disordered" evidence="1">
    <location>
        <begin position="44"/>
        <end position="66"/>
    </location>
</feature>
<keyword evidence="2" id="KW-0732">Signal</keyword>
<evidence type="ECO:0000256" key="1">
    <source>
        <dbReference type="SAM" id="MobiDB-lite"/>
    </source>
</evidence>
<dbReference type="Proteomes" id="UP000007993">
    <property type="component" value="Unassembled WGS sequence"/>
</dbReference>
<evidence type="ECO:0000313" key="3">
    <source>
        <dbReference type="EMBL" id="EKK03282.1"/>
    </source>
</evidence>
<feature type="region of interest" description="Disordered" evidence="1">
    <location>
        <begin position="78"/>
        <end position="104"/>
    </location>
</feature>
<evidence type="ECO:0000313" key="4">
    <source>
        <dbReference type="Proteomes" id="UP000007993"/>
    </source>
</evidence>
<feature type="signal peptide" evidence="2">
    <location>
        <begin position="1"/>
        <end position="33"/>
    </location>
</feature>
<accession>K5D976</accession>
<dbReference type="InterPro" id="IPR010870">
    <property type="entry name" value="Porin_O/P"/>
</dbReference>
<evidence type="ECO:0000256" key="2">
    <source>
        <dbReference type="SAM" id="SignalP"/>
    </source>
</evidence>
<feature type="chain" id="PRO_5003885914" evidence="2">
    <location>
        <begin position="34"/>
        <end position="548"/>
    </location>
</feature>